<accession>A0A016SIJ0</accession>
<dbReference type="PROSITE" id="PS50878">
    <property type="entry name" value="RT_POL"/>
    <property type="match status" value="1"/>
</dbReference>
<dbReference type="Proteomes" id="UP000024635">
    <property type="component" value="Unassembled WGS sequence"/>
</dbReference>
<dbReference type="CDD" id="cd01650">
    <property type="entry name" value="RT_nLTR_like"/>
    <property type="match status" value="1"/>
</dbReference>
<evidence type="ECO:0000259" key="2">
    <source>
        <dbReference type="PROSITE" id="PS50878"/>
    </source>
</evidence>
<dbReference type="AlphaFoldDB" id="A0A016SIJ0"/>
<dbReference type="PANTHER" id="PTHR19446">
    <property type="entry name" value="REVERSE TRANSCRIPTASES"/>
    <property type="match status" value="1"/>
</dbReference>
<dbReference type="InterPro" id="IPR000477">
    <property type="entry name" value="RT_dom"/>
</dbReference>
<evidence type="ECO:0000313" key="4">
    <source>
        <dbReference type="Proteomes" id="UP000024635"/>
    </source>
</evidence>
<dbReference type="OrthoDB" id="5856459at2759"/>
<keyword evidence="1" id="KW-0732">Signal</keyword>
<gene>
    <name evidence="3" type="primary">Acey_s0223.g2663</name>
    <name evidence="3" type="ORF">Y032_0223g2663</name>
</gene>
<dbReference type="EMBL" id="JARK01001559">
    <property type="protein sequence ID" value="EYB90114.1"/>
    <property type="molecule type" value="Genomic_DNA"/>
</dbReference>
<evidence type="ECO:0000313" key="3">
    <source>
        <dbReference type="EMBL" id="EYB90114.1"/>
    </source>
</evidence>
<protein>
    <recommendedName>
        <fullName evidence="2">Reverse transcriptase domain-containing protein</fullName>
    </recommendedName>
</protein>
<sequence length="316" mass="36255">MQYGCLIFVISILKSSGGHAFPDKSRLSNSLMLENNCKCSGEDKLGVEDVRACGHPLYVASAKRFIRCVEESRVPTSWKTWNTVLLHKKGDKEDLGNYRPISLLPVLYKVFTRPLLARIRRTLRKLSQYVEQVGFRRGFSTIDHIATCTRIIEACREHQMPLVMTFIDYCKAFDSVEYHTAWESLLEQGVERNYVDVLKDCYSNCTTKFRPFNRPIVVPIKKGVRQGDPISSNLFSAVLEPVIRKCDWDDFGVNVIGRMINHLRFADDIVLLSHTPQEAERMVRQLDKVGKKVGLQLHAKKTENMRNRFAARQQSG</sequence>
<comment type="caution">
    <text evidence="3">The sequence shown here is derived from an EMBL/GenBank/DDBJ whole genome shotgun (WGS) entry which is preliminary data.</text>
</comment>
<evidence type="ECO:0000256" key="1">
    <source>
        <dbReference type="SAM" id="SignalP"/>
    </source>
</evidence>
<keyword evidence="4" id="KW-1185">Reference proteome</keyword>
<feature type="chain" id="PRO_5001486811" description="Reverse transcriptase domain-containing protein" evidence="1">
    <location>
        <begin position="21"/>
        <end position="316"/>
    </location>
</feature>
<feature type="domain" description="Reverse transcriptase" evidence="2">
    <location>
        <begin position="67"/>
        <end position="316"/>
    </location>
</feature>
<proteinExistence type="predicted"/>
<organism evidence="3 4">
    <name type="scientific">Ancylostoma ceylanicum</name>
    <dbReference type="NCBI Taxonomy" id="53326"/>
    <lineage>
        <taxon>Eukaryota</taxon>
        <taxon>Metazoa</taxon>
        <taxon>Ecdysozoa</taxon>
        <taxon>Nematoda</taxon>
        <taxon>Chromadorea</taxon>
        <taxon>Rhabditida</taxon>
        <taxon>Rhabditina</taxon>
        <taxon>Rhabditomorpha</taxon>
        <taxon>Strongyloidea</taxon>
        <taxon>Ancylostomatidae</taxon>
        <taxon>Ancylostomatinae</taxon>
        <taxon>Ancylostoma</taxon>
    </lineage>
</organism>
<feature type="signal peptide" evidence="1">
    <location>
        <begin position="1"/>
        <end position="20"/>
    </location>
</feature>
<name>A0A016SIJ0_9BILA</name>
<dbReference type="InterPro" id="IPR043502">
    <property type="entry name" value="DNA/RNA_pol_sf"/>
</dbReference>
<dbReference type="SUPFAM" id="SSF56672">
    <property type="entry name" value="DNA/RNA polymerases"/>
    <property type="match status" value="1"/>
</dbReference>
<reference evidence="4" key="1">
    <citation type="journal article" date="2015" name="Nat. Genet.">
        <title>The genome and transcriptome of the zoonotic hookworm Ancylostoma ceylanicum identify infection-specific gene families.</title>
        <authorList>
            <person name="Schwarz E.M."/>
            <person name="Hu Y."/>
            <person name="Antoshechkin I."/>
            <person name="Miller M.M."/>
            <person name="Sternberg P.W."/>
            <person name="Aroian R.V."/>
        </authorList>
    </citation>
    <scope>NUCLEOTIDE SEQUENCE</scope>
    <source>
        <strain evidence="4">HY135</strain>
    </source>
</reference>
<dbReference type="Pfam" id="PF00078">
    <property type="entry name" value="RVT_1"/>
    <property type="match status" value="1"/>
</dbReference>